<keyword evidence="1" id="KW-0812">Transmembrane</keyword>
<reference evidence="2" key="4">
    <citation type="submission" date="2025-08" db="UniProtKB">
        <authorList>
            <consortium name="RefSeq"/>
        </authorList>
    </citation>
    <scope>IDENTIFICATION</scope>
    <source>
        <strain evidence="2">CBS432</strain>
    </source>
</reference>
<dbReference type="Pfam" id="PF23488">
    <property type="entry name" value="YKL065W-A"/>
    <property type="match status" value="1"/>
</dbReference>
<accession>A0A8B8UUX0</accession>
<name>A0A8B8UUX0_SACPA</name>
<gene>
    <name evidence="2" type="primary">DPC7</name>
    <name evidence="2" type="ORF">SPAR_K01450</name>
</gene>
<reference evidence="2" key="1">
    <citation type="journal article" date="2017" name="Nat. Genet.">
        <title>Contrasting evolutionary genome dynamics between domesticated and wild yeasts.</title>
        <authorList>
            <person name="Yue J.X."/>
            <person name="Li J."/>
            <person name="Aigrain L."/>
            <person name="Hallin J."/>
            <person name="Persson K."/>
            <person name="Oliver K."/>
            <person name="Bergstrom A."/>
            <person name="Coupland P."/>
            <person name="Warringer J."/>
            <person name="Lagomarsino M.C."/>
            <person name="Fischer G."/>
            <person name="Durbin R."/>
            <person name="Liti G."/>
        </authorList>
    </citation>
    <scope>NUCLEOTIDE SEQUENCE</scope>
    <source>
        <strain evidence="2">CBS432</strain>
    </source>
</reference>
<dbReference type="AlphaFoldDB" id="A0A8B8UUX0"/>
<protein>
    <submittedName>
        <fullName evidence="2">Dpc7p</fullName>
    </submittedName>
</protein>
<evidence type="ECO:0000313" key="2">
    <source>
        <dbReference type="RefSeq" id="XP_033767560.1"/>
    </source>
</evidence>
<dbReference type="KEGG" id="spao:SPAR_K01450"/>
<feature type="transmembrane region" description="Helical" evidence="1">
    <location>
        <begin position="37"/>
        <end position="54"/>
    </location>
</feature>
<dbReference type="InterPro" id="IPR057782">
    <property type="entry name" value="YKL065W-A-like"/>
</dbReference>
<dbReference type="OrthoDB" id="4043448at2759"/>
<dbReference type="RefSeq" id="XP_033767560.1">
    <property type="nucleotide sequence ID" value="XM_033911669.1"/>
</dbReference>
<reference evidence="2" key="2">
    <citation type="submission" date="2020-01" db="EMBL/GenBank/DDBJ databases">
        <title>Population-level Yeast Reference Genomes.</title>
        <authorList>
            <person name="Yue J.-X."/>
        </authorList>
    </citation>
    <scope>NUCLEOTIDE SEQUENCE</scope>
    <source>
        <strain evidence="2">CBS432</strain>
    </source>
</reference>
<proteinExistence type="predicted"/>
<organism evidence="2">
    <name type="scientific">Saccharomyces paradoxus</name>
    <name type="common">Yeast</name>
    <name type="synonym">Saccharomyces douglasii</name>
    <dbReference type="NCBI Taxonomy" id="27291"/>
    <lineage>
        <taxon>Eukaryota</taxon>
        <taxon>Fungi</taxon>
        <taxon>Dikarya</taxon>
        <taxon>Ascomycota</taxon>
        <taxon>Saccharomycotina</taxon>
        <taxon>Saccharomycetes</taxon>
        <taxon>Saccharomycetales</taxon>
        <taxon>Saccharomycetaceae</taxon>
        <taxon>Saccharomyces</taxon>
    </lineage>
</organism>
<dbReference type="VEuPathDB" id="FungiDB:SPAR_K01450"/>
<reference evidence="2" key="3">
    <citation type="submission" date="2025-07" db="EMBL/GenBank/DDBJ databases">
        <authorList>
            <consortium name="NCBI Genome Project"/>
        </authorList>
    </citation>
    <scope>NUCLEOTIDE SEQUENCE</scope>
    <source>
        <strain evidence="2">CBS432</strain>
    </source>
</reference>
<sequence length="73" mass="8398">MNSNILKLLQRTSKRFVSSKDFEPVIGSNPKKQTSRLVVGSVGVMIPVLLYLFYKNNSNHSEIKKIYQNEKKI</sequence>
<keyword evidence="1" id="KW-0472">Membrane</keyword>
<dbReference type="GeneID" id="54631913"/>
<keyword evidence="1" id="KW-1133">Transmembrane helix</keyword>
<evidence type="ECO:0000256" key="1">
    <source>
        <dbReference type="SAM" id="Phobius"/>
    </source>
</evidence>